<dbReference type="EMBL" id="BJYT01000014">
    <property type="protein sequence ID" value="GEO10902.1"/>
    <property type="molecule type" value="Genomic_DNA"/>
</dbReference>
<proteinExistence type="predicted"/>
<gene>
    <name evidence="2" type="ORF">SAE01_33980</name>
</gene>
<dbReference type="AlphaFoldDB" id="A0A512BG19"/>
<evidence type="ECO:0000313" key="2">
    <source>
        <dbReference type="EMBL" id="GEO10902.1"/>
    </source>
</evidence>
<protein>
    <submittedName>
        <fullName evidence="2">Uncharacterized protein</fullName>
    </submittedName>
</protein>
<dbReference type="Proteomes" id="UP000321513">
    <property type="component" value="Unassembled WGS sequence"/>
</dbReference>
<reference evidence="2 3" key="1">
    <citation type="submission" date="2019-07" db="EMBL/GenBank/DDBJ databases">
        <title>Whole genome shotgun sequence of Segetibacter aerophilus NBRC 106135.</title>
        <authorList>
            <person name="Hosoyama A."/>
            <person name="Uohara A."/>
            <person name="Ohji S."/>
            <person name="Ichikawa N."/>
        </authorList>
    </citation>
    <scope>NUCLEOTIDE SEQUENCE [LARGE SCALE GENOMIC DNA]</scope>
    <source>
        <strain evidence="2 3">NBRC 106135</strain>
    </source>
</reference>
<keyword evidence="1" id="KW-0175">Coiled coil</keyword>
<name>A0A512BG19_9BACT</name>
<feature type="coiled-coil region" evidence="1">
    <location>
        <begin position="10"/>
        <end position="37"/>
    </location>
</feature>
<comment type="caution">
    <text evidence="2">The sequence shown here is derived from an EMBL/GenBank/DDBJ whole genome shotgun (WGS) entry which is preliminary data.</text>
</comment>
<organism evidence="2 3">
    <name type="scientific">Segetibacter aerophilus</name>
    <dbReference type="NCBI Taxonomy" id="670293"/>
    <lineage>
        <taxon>Bacteria</taxon>
        <taxon>Pseudomonadati</taxon>
        <taxon>Bacteroidota</taxon>
        <taxon>Chitinophagia</taxon>
        <taxon>Chitinophagales</taxon>
        <taxon>Chitinophagaceae</taxon>
        <taxon>Segetibacter</taxon>
    </lineage>
</organism>
<sequence length="138" mass="15777">MATTSKISNNEDLRKAIDDLETRVKVQKLEIQDTYAQVKENLSPKRVVKNTFSYVGETPEIQRTLVNTVIGFILGYASKKAVELLSEKSLDRTIHNMVNHHITKIESKDPDTLLSKGISLLRKHTPHDSPIYPFVRYK</sequence>
<dbReference type="OrthoDB" id="672387at2"/>
<accession>A0A512BG19</accession>
<keyword evidence="3" id="KW-1185">Reference proteome</keyword>
<evidence type="ECO:0000256" key="1">
    <source>
        <dbReference type="SAM" id="Coils"/>
    </source>
</evidence>
<evidence type="ECO:0000313" key="3">
    <source>
        <dbReference type="Proteomes" id="UP000321513"/>
    </source>
</evidence>
<dbReference type="RefSeq" id="WP_147205016.1">
    <property type="nucleotide sequence ID" value="NZ_BJYT01000014.1"/>
</dbReference>